<dbReference type="OrthoDB" id="10264538at2759"/>
<sequence length="221" mass="25409">MKGNNMIPNGHFHKDWQRFIRTWFKQSARKYRRRQHRIKKAALVNPRPAAPLRPAVRCPTVRYHTKLRLGRGFTLEEISRAKLTPGFARSVGIAVDPRRRNKSVESLQLNVQRLKEYKAKLILFPMKRSKKLKKGEASEEERKLAAQVATPVLPLAKPSLKVKSRTITEADKKFSAYVALRKARADERLVGVRAKRLKEASDNPDDVAKVAKDKKDKKAKK</sequence>
<dbReference type="OMA" id="HWHKRIK"/>
<reference evidence="7" key="1">
    <citation type="submission" date="2022-01" db="UniProtKB">
        <authorList>
            <consortium name="EnsemblMetazoa"/>
        </authorList>
    </citation>
    <scope>IDENTIFICATION</scope>
</reference>
<dbReference type="KEGG" id="clec:106664700"/>
<gene>
    <name evidence="7" type="primary">106664700</name>
</gene>
<keyword evidence="2" id="KW-0689">Ribosomal protein</keyword>
<evidence type="ECO:0000256" key="2">
    <source>
        <dbReference type="ARBA" id="ARBA00022980"/>
    </source>
</evidence>
<keyword evidence="8" id="KW-1185">Reference proteome</keyword>
<keyword evidence="3" id="KW-0687">Ribonucleoprotein</keyword>
<feature type="region of interest" description="Disordered" evidence="6">
    <location>
        <begin position="199"/>
        <end position="221"/>
    </location>
</feature>
<dbReference type="Gene3D" id="1.20.5.110">
    <property type="match status" value="1"/>
</dbReference>
<name>A0A8I6RLH7_CIMLE</name>
<evidence type="ECO:0000256" key="5">
    <source>
        <dbReference type="ARBA" id="ARBA00035321"/>
    </source>
</evidence>
<dbReference type="AlphaFoldDB" id="A0A8I6RLH7"/>
<proteinExistence type="inferred from homology"/>
<evidence type="ECO:0000256" key="4">
    <source>
        <dbReference type="ARBA" id="ARBA00035216"/>
    </source>
</evidence>
<dbReference type="InterPro" id="IPR001380">
    <property type="entry name" value="Ribosomal_eL13"/>
</dbReference>
<evidence type="ECO:0000256" key="3">
    <source>
        <dbReference type="ARBA" id="ARBA00023274"/>
    </source>
</evidence>
<dbReference type="PANTHER" id="PTHR11722:SF0">
    <property type="entry name" value="LARGE RIBOSOMAL SUBUNIT PROTEIN EL13"/>
    <property type="match status" value="1"/>
</dbReference>
<dbReference type="GO" id="GO:0006412">
    <property type="term" value="P:translation"/>
    <property type="evidence" value="ECO:0007669"/>
    <property type="project" value="InterPro"/>
</dbReference>
<dbReference type="Pfam" id="PF01294">
    <property type="entry name" value="Ribosomal_L13e"/>
    <property type="match status" value="1"/>
</dbReference>
<evidence type="ECO:0000313" key="7">
    <source>
        <dbReference type="EnsemblMetazoa" id="XP_014246123.1"/>
    </source>
</evidence>
<evidence type="ECO:0000256" key="6">
    <source>
        <dbReference type="SAM" id="MobiDB-lite"/>
    </source>
</evidence>
<protein>
    <recommendedName>
        <fullName evidence="4">Large ribosomal subunit protein eL13</fullName>
    </recommendedName>
    <alternativeName>
        <fullName evidence="5">60S ribosomal protein L13</fullName>
    </alternativeName>
</protein>
<dbReference type="HAMAP" id="MF_00499">
    <property type="entry name" value="Ribosomal_eL13"/>
    <property type="match status" value="1"/>
</dbReference>
<organism evidence="7 8">
    <name type="scientific">Cimex lectularius</name>
    <name type="common">Bed bug</name>
    <name type="synonym">Acanthia lectularia</name>
    <dbReference type="NCBI Taxonomy" id="79782"/>
    <lineage>
        <taxon>Eukaryota</taxon>
        <taxon>Metazoa</taxon>
        <taxon>Ecdysozoa</taxon>
        <taxon>Arthropoda</taxon>
        <taxon>Hexapoda</taxon>
        <taxon>Insecta</taxon>
        <taxon>Pterygota</taxon>
        <taxon>Neoptera</taxon>
        <taxon>Paraneoptera</taxon>
        <taxon>Hemiptera</taxon>
        <taxon>Heteroptera</taxon>
        <taxon>Panheteroptera</taxon>
        <taxon>Cimicomorpha</taxon>
        <taxon>Cimicidae</taxon>
        <taxon>Cimex</taxon>
    </lineage>
</organism>
<comment type="similarity">
    <text evidence="1">Belongs to the eukaryotic ribosomal protein eL13 family.</text>
</comment>
<dbReference type="Proteomes" id="UP000494040">
    <property type="component" value="Unassembled WGS sequence"/>
</dbReference>
<dbReference type="GO" id="GO:0022625">
    <property type="term" value="C:cytosolic large ribosomal subunit"/>
    <property type="evidence" value="ECO:0007669"/>
    <property type="project" value="TreeGrafter"/>
</dbReference>
<dbReference type="GO" id="GO:0003723">
    <property type="term" value="F:RNA binding"/>
    <property type="evidence" value="ECO:0007669"/>
    <property type="project" value="TreeGrafter"/>
</dbReference>
<evidence type="ECO:0000256" key="1">
    <source>
        <dbReference type="ARBA" id="ARBA00005640"/>
    </source>
</evidence>
<evidence type="ECO:0000313" key="8">
    <source>
        <dbReference type="Proteomes" id="UP000494040"/>
    </source>
</evidence>
<accession>A0A8I6RLH7</accession>
<dbReference type="EnsemblMetazoa" id="XM_014390637.2">
    <property type="protein sequence ID" value="XP_014246123.1"/>
    <property type="gene ID" value="LOC106664700"/>
</dbReference>
<dbReference type="GO" id="GO:0003735">
    <property type="term" value="F:structural constituent of ribosome"/>
    <property type="evidence" value="ECO:0007669"/>
    <property type="project" value="InterPro"/>
</dbReference>
<dbReference type="PANTHER" id="PTHR11722">
    <property type="entry name" value="60S RIBOSOMAL PROTEIN L13"/>
    <property type="match status" value="1"/>
</dbReference>